<name>A0A0N7IR85_9CAUD</name>
<dbReference type="InterPro" id="IPR018873">
    <property type="entry name" value="KilA-N_DNA-bd_domain"/>
</dbReference>
<protein>
    <submittedName>
        <fullName evidence="2">Antirepressor</fullName>
    </submittedName>
</protein>
<evidence type="ECO:0000313" key="3">
    <source>
        <dbReference type="Proteomes" id="UP000202231"/>
    </source>
</evidence>
<dbReference type="OrthoDB" id="18265at10239"/>
<dbReference type="Pfam" id="PF10543">
    <property type="entry name" value="ORF6N"/>
    <property type="match status" value="1"/>
</dbReference>
<evidence type="ECO:0000259" key="1">
    <source>
        <dbReference type="Pfam" id="PF10543"/>
    </source>
</evidence>
<feature type="domain" description="KilA-N DNA-binding" evidence="1">
    <location>
        <begin position="5"/>
        <end position="63"/>
    </location>
</feature>
<organism evidence="2 3">
    <name type="scientific">Lactobacillus phage CL2</name>
    <dbReference type="NCBI Taxonomy" id="1739608"/>
    <lineage>
        <taxon>Viruses</taxon>
        <taxon>Duplodnaviria</taxon>
        <taxon>Heunggongvirae</taxon>
        <taxon>Uroviricota</taxon>
        <taxon>Caudoviricetes</taxon>
        <taxon>Colunavirus</taxon>
        <taxon>Colunavirus CL2</taxon>
    </lineage>
</organism>
<proteinExistence type="predicted"/>
<sequence>MNELQPIEQNSQRVLTTEQLAELYVTTANVIKNNFANNKGKFISGKHYFLLEGQALKDFKDQVKDFDLVPYR</sequence>
<dbReference type="EMBL" id="KR905067">
    <property type="protein sequence ID" value="ALJ97806.1"/>
    <property type="molecule type" value="Genomic_DNA"/>
</dbReference>
<dbReference type="KEGG" id="vg:26629009"/>
<gene>
    <name evidence="2" type="ORF">CL2_34</name>
</gene>
<dbReference type="Proteomes" id="UP000202231">
    <property type="component" value="Segment"/>
</dbReference>
<accession>A0A0N7IR85</accession>
<reference evidence="2 3" key="1">
    <citation type="journal article" date="2016" name="Appl. Environ. Microbiol.">
        <title>Genomic Diversity of Phages Infecting Probiotic Strains of Lactobacillus paracasei.</title>
        <authorList>
            <person name="Mercanti D.J."/>
            <person name="Rousseau G.M."/>
            <person name="Capra M.L."/>
            <person name="Quiberoni A."/>
            <person name="Tremblay D.M."/>
            <person name="Labrie S.J."/>
            <person name="Moineau S."/>
        </authorList>
    </citation>
    <scope>NUCLEOTIDE SEQUENCE [LARGE SCALE GENOMIC DNA]</scope>
</reference>
<dbReference type="RefSeq" id="YP_009201829.1">
    <property type="nucleotide sequence ID" value="NC_028835.1"/>
</dbReference>
<dbReference type="GeneID" id="26629009"/>
<keyword evidence="3" id="KW-1185">Reference proteome</keyword>
<evidence type="ECO:0000313" key="2">
    <source>
        <dbReference type="EMBL" id="ALJ97806.1"/>
    </source>
</evidence>